<evidence type="ECO:0000313" key="7">
    <source>
        <dbReference type="EMBL" id="ABM79399.1"/>
    </source>
</evidence>
<gene>
    <name evidence="7" type="ordered locus">P9303_26691</name>
</gene>
<feature type="transmembrane region" description="Helical" evidence="5">
    <location>
        <begin position="117"/>
        <end position="137"/>
    </location>
</feature>
<comment type="subcellular location">
    <subcellularLocation>
        <location evidence="1">Membrane</location>
        <topology evidence="1">Multi-pass membrane protein</topology>
    </subcellularLocation>
</comment>
<evidence type="ECO:0000256" key="4">
    <source>
        <dbReference type="ARBA" id="ARBA00023136"/>
    </source>
</evidence>
<evidence type="ECO:0000256" key="5">
    <source>
        <dbReference type="SAM" id="Phobius"/>
    </source>
</evidence>
<name>A2CD39_PROM3</name>
<dbReference type="AlphaFoldDB" id="A2CD39"/>
<proteinExistence type="predicted"/>
<dbReference type="HOGENOM" id="CLU_080297_0_0_3"/>
<evidence type="ECO:0000256" key="3">
    <source>
        <dbReference type="ARBA" id="ARBA00022989"/>
    </source>
</evidence>
<dbReference type="InterPro" id="IPR009915">
    <property type="entry name" value="NnrU_dom"/>
</dbReference>
<keyword evidence="4 5" id="KW-0472">Membrane</keyword>
<dbReference type="Gene3D" id="1.20.120.1630">
    <property type="match status" value="1"/>
</dbReference>
<feature type="domain" description="NnrU" evidence="6">
    <location>
        <begin position="45"/>
        <end position="261"/>
    </location>
</feature>
<accession>A2CD39</accession>
<sequence length="278" mass="31071">MEDLPTRQQQPKNFKRKSLDARIDNHCHCRLAQLSSTGLHHSTLVMLGLLFLFAVIHSGGAALRSHAETKIGARAWRLIFAATSIPSAVVVIGYFLAHRYDGVRLWNLQGVPGMVPMIWALTAISFLFLYPATYNLLEIPALLKPKVRLYATGIIRISRHPQAIGQILWCFSHALWIGSSFMLVTCLGLIGHHLFAVWHGDRRLRARFGDAFEELSQNTSVIPFRAVLDGRQQLLWQEALKPSQLGIAIAVGVFWYAHRFIPIGSAAFLSSKLEGLLS</sequence>
<feature type="transmembrane region" description="Helical" evidence="5">
    <location>
        <begin position="44"/>
        <end position="63"/>
    </location>
</feature>
<evidence type="ECO:0000259" key="6">
    <source>
        <dbReference type="Pfam" id="PF07298"/>
    </source>
</evidence>
<feature type="transmembrane region" description="Helical" evidence="5">
    <location>
        <begin position="75"/>
        <end position="97"/>
    </location>
</feature>
<keyword evidence="2 5" id="KW-0812">Transmembrane</keyword>
<dbReference type="STRING" id="59922.P9303_26691"/>
<evidence type="ECO:0000313" key="8">
    <source>
        <dbReference type="Proteomes" id="UP000002274"/>
    </source>
</evidence>
<dbReference type="PANTHER" id="PTHR35988">
    <property type="entry name" value="15-CIS-ZETA-CAROTENE ISOMERASE, CHLOROPLASTIC"/>
    <property type="match status" value="1"/>
</dbReference>
<dbReference type="Pfam" id="PF07298">
    <property type="entry name" value="NnrU"/>
    <property type="match status" value="1"/>
</dbReference>
<organism evidence="7 8">
    <name type="scientific">Prochlorococcus marinus (strain MIT 9303)</name>
    <dbReference type="NCBI Taxonomy" id="59922"/>
    <lineage>
        <taxon>Bacteria</taxon>
        <taxon>Bacillati</taxon>
        <taxon>Cyanobacteriota</taxon>
        <taxon>Cyanophyceae</taxon>
        <taxon>Synechococcales</taxon>
        <taxon>Prochlorococcaceae</taxon>
        <taxon>Prochlorococcus</taxon>
    </lineage>
</organism>
<evidence type="ECO:0000256" key="2">
    <source>
        <dbReference type="ARBA" id="ARBA00022692"/>
    </source>
</evidence>
<dbReference type="KEGG" id="pmf:P9303_26691"/>
<feature type="transmembrane region" description="Helical" evidence="5">
    <location>
        <begin position="175"/>
        <end position="198"/>
    </location>
</feature>
<keyword evidence="3 5" id="KW-1133">Transmembrane helix</keyword>
<dbReference type="GO" id="GO:0016020">
    <property type="term" value="C:membrane"/>
    <property type="evidence" value="ECO:0007669"/>
    <property type="project" value="UniProtKB-SubCell"/>
</dbReference>
<dbReference type="EMBL" id="CP000554">
    <property type="protein sequence ID" value="ABM79399.1"/>
    <property type="molecule type" value="Genomic_DNA"/>
</dbReference>
<protein>
    <submittedName>
        <fullName evidence="7">Predicted membrane protein</fullName>
    </submittedName>
</protein>
<evidence type="ECO:0000256" key="1">
    <source>
        <dbReference type="ARBA" id="ARBA00004141"/>
    </source>
</evidence>
<dbReference type="Proteomes" id="UP000002274">
    <property type="component" value="Chromosome"/>
</dbReference>
<dbReference type="GO" id="GO:0090471">
    <property type="term" value="F:9,15,9'-tri-cis-zeta-carotene isomerase activity"/>
    <property type="evidence" value="ECO:0007669"/>
    <property type="project" value="TreeGrafter"/>
</dbReference>
<reference evidence="7 8" key="1">
    <citation type="journal article" date="2007" name="PLoS Genet.">
        <title>Patterns and implications of gene gain and loss in the evolution of Prochlorococcus.</title>
        <authorList>
            <person name="Kettler G.C."/>
            <person name="Martiny A.C."/>
            <person name="Huang K."/>
            <person name="Zucker J."/>
            <person name="Coleman M.L."/>
            <person name="Rodrigue S."/>
            <person name="Chen F."/>
            <person name="Lapidus A."/>
            <person name="Ferriera S."/>
            <person name="Johnson J."/>
            <person name="Steglich C."/>
            <person name="Church G.M."/>
            <person name="Richardson P."/>
            <person name="Chisholm S.W."/>
        </authorList>
    </citation>
    <scope>NUCLEOTIDE SEQUENCE [LARGE SCALE GENOMIC DNA]</scope>
    <source>
        <strain evidence="7 8">MIT 9303</strain>
    </source>
</reference>
<dbReference type="PANTHER" id="PTHR35988:SF2">
    <property type="entry name" value="15-CIS-ZETA-CAROTENE ISOMERASE, CHLOROPLASTIC"/>
    <property type="match status" value="1"/>
</dbReference>